<evidence type="ECO:0000256" key="1">
    <source>
        <dbReference type="ARBA" id="ARBA00004162"/>
    </source>
</evidence>
<keyword evidence="8 10" id="KW-1133">Transmembrane helix</keyword>
<comment type="similarity">
    <text evidence="2">Belongs to the EccB family.</text>
</comment>
<evidence type="ECO:0000256" key="9">
    <source>
        <dbReference type="ARBA" id="ARBA00023136"/>
    </source>
</evidence>
<gene>
    <name evidence="11" type="primary">eccB</name>
    <name evidence="11" type="ORF">CEY15_05105</name>
</gene>
<evidence type="ECO:0000256" key="5">
    <source>
        <dbReference type="ARBA" id="ARBA00022741"/>
    </source>
</evidence>
<evidence type="ECO:0000256" key="4">
    <source>
        <dbReference type="ARBA" id="ARBA00022692"/>
    </source>
</evidence>
<dbReference type="InterPro" id="IPR044857">
    <property type="entry name" value="T7SS_EccB_R1"/>
</dbReference>
<dbReference type="AlphaFoldDB" id="A0A2A2WSB0"/>
<comment type="caution">
    <text evidence="11">The sequence shown here is derived from an EMBL/GenBank/DDBJ whole genome shotgun (WGS) entry which is preliminary data.</text>
</comment>
<dbReference type="RefSeq" id="WP_095717574.1">
    <property type="nucleotide sequence ID" value="NZ_NTGA01000009.1"/>
</dbReference>
<evidence type="ECO:0000256" key="8">
    <source>
        <dbReference type="ARBA" id="ARBA00022989"/>
    </source>
</evidence>
<dbReference type="Pfam" id="PF05108">
    <property type="entry name" value="T7SS_ESX1_EccB"/>
    <property type="match status" value="1"/>
</dbReference>
<evidence type="ECO:0000256" key="10">
    <source>
        <dbReference type="SAM" id="Phobius"/>
    </source>
</evidence>
<evidence type="ECO:0000256" key="6">
    <source>
        <dbReference type="ARBA" id="ARBA00022801"/>
    </source>
</evidence>
<dbReference type="NCBIfam" id="TIGR03919">
    <property type="entry name" value="T7SS_EccB"/>
    <property type="match status" value="1"/>
</dbReference>
<evidence type="ECO:0000256" key="3">
    <source>
        <dbReference type="ARBA" id="ARBA00022475"/>
    </source>
</evidence>
<name>A0A2A2WSB0_9ACTN</name>
<accession>A0A2A2WSB0</accession>
<dbReference type="EMBL" id="NTGA01000009">
    <property type="protein sequence ID" value="PAY24119.1"/>
    <property type="molecule type" value="Genomic_DNA"/>
</dbReference>
<dbReference type="GO" id="GO:0005576">
    <property type="term" value="C:extracellular region"/>
    <property type="evidence" value="ECO:0007669"/>
    <property type="project" value="TreeGrafter"/>
</dbReference>
<keyword evidence="7" id="KW-0067">ATP-binding</keyword>
<dbReference type="PANTHER" id="PTHR40765">
    <property type="entry name" value="ESX-2 SECRETION SYSTEM ATPASE ECCB2"/>
    <property type="match status" value="1"/>
</dbReference>
<dbReference type="InterPro" id="IPR042485">
    <property type="entry name" value="T7SS_EccB_R3"/>
</dbReference>
<keyword evidence="3" id="KW-1003">Cell membrane</keyword>
<sequence length="483" mass="49718">MPLKPTTKAQVDGHRFLSRRARLAVVVRDVRMLHDPLRRQSAGFAVGVAAAVLGCVGAAVLALLDPMPDVERAVIMVGRESGQMYVRAGDTVHPVFNLASARLVTGQPAEPMTVRDSDIAGTRRGGLLGIPGAPSALPAPRDAAGVAAVSWTVCDEVADADRGLTRIVSTSVVARDGAVGPGRETSVDEIVLADQDGRGWLLRNGTRSRIDLADGDLLSILGLEGIAPRPVTAALIDPLPEVDPVVRPEIEMAGRPVDYGLDSLRIGQVFTVDTASGRATYVALADGVQEVGPVVADVIRSTSTVGSVETVQPDRMGVPRSVALDVDAFPSDRPTVLATRDSPVLCVRDSGREGTATRRMTVVAGAPAPSESEARMVAGADGGGPAVDVVGIPGGGMLVTAVGRGTSTRGTVTTIVTDAGVRFDVPDQETAAVLGVAGAPVPVDGAIIDRLPAGPRLDRRSALVSRDGHDLHTVADEASGPVG</sequence>
<proteinExistence type="inferred from homology"/>
<dbReference type="PANTHER" id="PTHR40765:SF2">
    <property type="entry name" value="ESX-2 SECRETION SYSTEM ATPASE ECCB2"/>
    <property type="match status" value="1"/>
</dbReference>
<keyword evidence="9 10" id="KW-0472">Membrane</keyword>
<dbReference type="GO" id="GO:0016787">
    <property type="term" value="F:hydrolase activity"/>
    <property type="evidence" value="ECO:0007669"/>
    <property type="project" value="UniProtKB-KW"/>
</dbReference>
<comment type="subcellular location">
    <subcellularLocation>
        <location evidence="1">Cell membrane</location>
        <topology evidence="1">Single-pass membrane protein</topology>
    </subcellularLocation>
</comment>
<evidence type="ECO:0000313" key="12">
    <source>
        <dbReference type="Proteomes" id="UP000218810"/>
    </source>
</evidence>
<keyword evidence="6" id="KW-0378">Hydrolase</keyword>
<dbReference type="Proteomes" id="UP000218810">
    <property type="component" value="Unassembled WGS sequence"/>
</dbReference>
<reference evidence="12" key="1">
    <citation type="submission" date="2017-09" db="EMBL/GenBank/DDBJ databases">
        <authorList>
            <person name="Zhang Y."/>
            <person name="Huang X."/>
            <person name="Liu J."/>
            <person name="Lu L."/>
            <person name="Peng K."/>
        </authorList>
    </citation>
    <scope>NUCLEOTIDE SEQUENCE [LARGE SCALE GENOMIC DNA]</scope>
    <source>
        <strain evidence="12">S-XJ-1</strain>
    </source>
</reference>
<evidence type="ECO:0000256" key="2">
    <source>
        <dbReference type="ARBA" id="ARBA00008149"/>
    </source>
</evidence>
<evidence type="ECO:0000256" key="7">
    <source>
        <dbReference type="ARBA" id="ARBA00022840"/>
    </source>
</evidence>
<feature type="transmembrane region" description="Helical" evidence="10">
    <location>
        <begin position="41"/>
        <end position="64"/>
    </location>
</feature>
<dbReference type="Gene3D" id="3.30.2390.20">
    <property type="entry name" value="Type VII secretion system EccB, repeat 1 domain"/>
    <property type="match status" value="1"/>
</dbReference>
<organism evidence="11 12">
    <name type="scientific">Dietzia natronolimnaea</name>
    <dbReference type="NCBI Taxonomy" id="161920"/>
    <lineage>
        <taxon>Bacteria</taxon>
        <taxon>Bacillati</taxon>
        <taxon>Actinomycetota</taxon>
        <taxon>Actinomycetes</taxon>
        <taxon>Mycobacteriales</taxon>
        <taxon>Dietziaceae</taxon>
        <taxon>Dietzia</taxon>
    </lineage>
</organism>
<dbReference type="GO" id="GO:0005886">
    <property type="term" value="C:plasma membrane"/>
    <property type="evidence" value="ECO:0007669"/>
    <property type="project" value="UniProtKB-SubCell"/>
</dbReference>
<keyword evidence="5" id="KW-0547">Nucleotide-binding</keyword>
<keyword evidence="12" id="KW-1185">Reference proteome</keyword>
<dbReference type="Gene3D" id="2.40.50.910">
    <property type="entry name" value="Type VII secretion system EccB, repeat 3 domain"/>
    <property type="match status" value="1"/>
</dbReference>
<protein>
    <submittedName>
        <fullName evidence="11">Type VII secretion protein EccB</fullName>
    </submittedName>
</protein>
<keyword evidence="4 10" id="KW-0812">Transmembrane</keyword>
<evidence type="ECO:0000313" key="11">
    <source>
        <dbReference type="EMBL" id="PAY24119.1"/>
    </source>
</evidence>
<dbReference type="GO" id="GO:0005524">
    <property type="term" value="F:ATP binding"/>
    <property type="evidence" value="ECO:0007669"/>
    <property type="project" value="UniProtKB-KW"/>
</dbReference>
<dbReference type="OrthoDB" id="3847604at2"/>
<dbReference type="InterPro" id="IPR007795">
    <property type="entry name" value="T7SS_EccB"/>
</dbReference>